<evidence type="ECO:0000256" key="2">
    <source>
        <dbReference type="ARBA" id="ARBA00022741"/>
    </source>
</evidence>
<dbReference type="SUPFAM" id="SSF48452">
    <property type="entry name" value="TPR-like"/>
    <property type="match status" value="3"/>
</dbReference>
<dbReference type="Gene3D" id="3.30.200.20">
    <property type="entry name" value="Phosphorylase Kinase, domain 1"/>
    <property type="match status" value="1"/>
</dbReference>
<dbReference type="PROSITE" id="PS00108">
    <property type="entry name" value="PROTEIN_KINASE_ST"/>
    <property type="match status" value="1"/>
</dbReference>
<dbReference type="Gene3D" id="1.25.40.10">
    <property type="entry name" value="Tetratricopeptide repeat domain"/>
    <property type="match status" value="2"/>
</dbReference>
<dbReference type="Pfam" id="PF00069">
    <property type="entry name" value="Pkinase"/>
    <property type="match status" value="1"/>
</dbReference>
<dbReference type="SMART" id="SM00220">
    <property type="entry name" value="S_TKc"/>
    <property type="match status" value="1"/>
</dbReference>
<feature type="compositionally biased region" description="Low complexity" evidence="7">
    <location>
        <begin position="759"/>
        <end position="773"/>
    </location>
</feature>
<evidence type="ECO:0000256" key="1">
    <source>
        <dbReference type="ARBA" id="ARBA00022679"/>
    </source>
</evidence>
<dbReference type="EMBL" id="JARRAG010000002">
    <property type="protein sequence ID" value="MDG3005665.1"/>
    <property type="molecule type" value="Genomic_DNA"/>
</dbReference>
<proteinExistence type="predicted"/>
<dbReference type="GO" id="GO:0016301">
    <property type="term" value="F:kinase activity"/>
    <property type="evidence" value="ECO:0007669"/>
    <property type="project" value="UniProtKB-KW"/>
</dbReference>
<keyword evidence="2 6" id="KW-0547">Nucleotide-binding</keyword>
<protein>
    <submittedName>
        <fullName evidence="9">Protein kinase</fullName>
    </submittedName>
</protein>
<organism evidence="9 10">
    <name type="scientific">Paludisphaera mucosa</name>
    <dbReference type="NCBI Taxonomy" id="3030827"/>
    <lineage>
        <taxon>Bacteria</taxon>
        <taxon>Pseudomonadati</taxon>
        <taxon>Planctomycetota</taxon>
        <taxon>Planctomycetia</taxon>
        <taxon>Isosphaerales</taxon>
        <taxon>Isosphaeraceae</taxon>
        <taxon>Paludisphaera</taxon>
    </lineage>
</organism>
<dbReference type="PANTHER" id="PTHR43289:SF34">
    <property type="entry name" value="SERINE_THREONINE-PROTEIN KINASE YBDM-RELATED"/>
    <property type="match status" value="1"/>
</dbReference>
<keyword evidence="5" id="KW-0802">TPR repeat</keyword>
<dbReference type="PROSITE" id="PS00107">
    <property type="entry name" value="PROTEIN_KINASE_ATP"/>
    <property type="match status" value="1"/>
</dbReference>
<keyword evidence="3 9" id="KW-0418">Kinase</keyword>
<name>A0ABT6FE64_9BACT</name>
<accession>A0ABT6FE64</accession>
<dbReference type="PROSITE" id="PS50011">
    <property type="entry name" value="PROTEIN_KINASE_DOM"/>
    <property type="match status" value="1"/>
</dbReference>
<dbReference type="SUPFAM" id="SSF56112">
    <property type="entry name" value="Protein kinase-like (PK-like)"/>
    <property type="match status" value="1"/>
</dbReference>
<dbReference type="Proteomes" id="UP001216907">
    <property type="component" value="Unassembled WGS sequence"/>
</dbReference>
<feature type="region of interest" description="Disordered" evidence="7">
    <location>
        <begin position="752"/>
        <end position="773"/>
    </location>
</feature>
<dbReference type="InterPro" id="IPR017441">
    <property type="entry name" value="Protein_kinase_ATP_BS"/>
</dbReference>
<dbReference type="InterPro" id="IPR000719">
    <property type="entry name" value="Prot_kinase_dom"/>
</dbReference>
<dbReference type="InterPro" id="IPR019734">
    <property type="entry name" value="TPR_rpt"/>
</dbReference>
<evidence type="ECO:0000313" key="10">
    <source>
        <dbReference type="Proteomes" id="UP001216907"/>
    </source>
</evidence>
<keyword evidence="4 6" id="KW-0067">ATP-binding</keyword>
<feature type="binding site" evidence="6">
    <location>
        <position position="204"/>
    </location>
    <ligand>
        <name>ATP</name>
        <dbReference type="ChEBI" id="CHEBI:30616"/>
    </ligand>
</feature>
<feature type="repeat" description="TPR" evidence="5">
    <location>
        <begin position="889"/>
        <end position="922"/>
    </location>
</feature>
<dbReference type="PANTHER" id="PTHR43289">
    <property type="entry name" value="MITOGEN-ACTIVATED PROTEIN KINASE KINASE KINASE 20-RELATED"/>
    <property type="match status" value="1"/>
</dbReference>
<evidence type="ECO:0000256" key="3">
    <source>
        <dbReference type="ARBA" id="ARBA00022777"/>
    </source>
</evidence>
<dbReference type="SMART" id="SM00028">
    <property type="entry name" value="TPR"/>
    <property type="match status" value="10"/>
</dbReference>
<feature type="domain" description="Protein kinase" evidence="8">
    <location>
        <begin position="174"/>
        <end position="479"/>
    </location>
</feature>
<evidence type="ECO:0000256" key="5">
    <source>
        <dbReference type="PROSITE-ProRule" id="PRU00339"/>
    </source>
</evidence>
<evidence type="ECO:0000256" key="6">
    <source>
        <dbReference type="PROSITE-ProRule" id="PRU10141"/>
    </source>
</evidence>
<dbReference type="PROSITE" id="PS50005">
    <property type="entry name" value="TPR"/>
    <property type="match status" value="1"/>
</dbReference>
<dbReference type="InterPro" id="IPR011009">
    <property type="entry name" value="Kinase-like_dom_sf"/>
</dbReference>
<dbReference type="CDD" id="cd14014">
    <property type="entry name" value="STKc_PknB_like"/>
    <property type="match status" value="1"/>
</dbReference>
<sequence>MSVGAWGRTWEDASTPSAARLTRRYEQAWREAEASGSRPDPRLFLSGWSEPGGFPGARLAVLRTDMSLRWEAGQRASADWYVKHFPELGEDTIVALIYEEFCLLEEAGESPEADAFLARYATLADPLRRVLDIHRLVGTASTSALSQGSALAGAGHDTCPPPRFPEAGDAIAGFQLVEELGRGSFARVFLARETQLADRLVALKLSLRGSREPQTLARLQHTHIVPVHSHRVDSATGLHLLCMPYFGRVTLTRVLAEVERAGGGEPPTGPALVEALDRLEPSDGAPSGPSAGRMELAGRTFPRAVAWWGARLAEALGHAHDRGVLHRDVKPSNVLIAADGTPMLLDFNLAHETPAADEPGRAAASLGGTVDYMAPEHLEALADARGDHVDARSDIFSMGVMLFEALLGAKPFAAPRKHGSIVEALLGAADDRRRDPRGLFTAEVAAPAPVQAVLERCLAPDPEDRYQSAEELAIDLQAVADDLPLAFAREPMWSRMARRVRRNRLRFATAAVILISCAAAGAAAINLSIERTDRYAQARLRLKSGDELMKKREFDKAVVQFEAALQFAEGSEQGFLGRVFDWRNIRDLAERARVRLAEPDAHSDLERMEEEARQKVNLADRSATKRQQAAAIHAASEGLRMRFVGVGEGRAAAAEELQGLLKPFYVLGPHDWTGLDHNLNMLDAAELDRLKSEVDELLFLWMVGVESSLPPAGSRGGPDQARSAAAAIEMCDKALKFVSPAGPWRELKRRFEARRDGRPASAPGGLAASGTGAAEPPIAEERSALACFQWGLLHSSRREPGPAIQWLRRAVRIDGSNYWYQFYLGFLEDEAGFPDEALDHYSVAAAVKPDSPWVLYSRARLYHKKGRWAWAVEDLGRALTLMGDRPEASRVRLELGYVHQALGDFPRARARYGEVIRAEPGGDLARAARLNLANIDAESGDVERAQDGYGEVLALKPGDSAARLSRALLDLRVGRAESAASALDVLLGDEKRGPERSDLLATRAVVRMMQDRDAEAVDDAREARRLDPTPARDRLVERTLLAAGRFDELQLDRPEELAMFPLGGAHLRADLVAAERRIAQAAAARPESTYRAQLTRAVILSALGRHGEASQAARGALAASNQNSADAHLIAARVAHRAGDAPGARREIQLGLRLEPDDPGLLELRGVVRCRSGDFRAAVDDLELAVARSDGAFAHAHKAEALHALGRLEEAVHAWTLAIRRDREMPAAYLGRARCYLDLASPYTDPALVDLEQAAAWSRNDPAAEAGVLLAYARCLRDRPDRLPRWLSLLRRSAGNAWSYAQPWALLLASPARVDVEAGKAG</sequence>
<dbReference type="Gene3D" id="1.10.510.10">
    <property type="entry name" value="Transferase(Phosphotransferase) domain 1"/>
    <property type="match status" value="1"/>
</dbReference>
<keyword evidence="10" id="KW-1185">Reference proteome</keyword>
<comment type="caution">
    <text evidence="9">The sequence shown here is derived from an EMBL/GenBank/DDBJ whole genome shotgun (WGS) entry which is preliminary data.</text>
</comment>
<keyword evidence="1" id="KW-0808">Transferase</keyword>
<evidence type="ECO:0000259" key="8">
    <source>
        <dbReference type="PROSITE" id="PS50011"/>
    </source>
</evidence>
<dbReference type="InterPro" id="IPR011990">
    <property type="entry name" value="TPR-like_helical_dom_sf"/>
</dbReference>
<gene>
    <name evidence="9" type="ORF">PZE19_17900</name>
</gene>
<dbReference type="InterPro" id="IPR008271">
    <property type="entry name" value="Ser/Thr_kinase_AS"/>
</dbReference>
<evidence type="ECO:0000313" key="9">
    <source>
        <dbReference type="EMBL" id="MDG3005665.1"/>
    </source>
</evidence>
<reference evidence="9 10" key="1">
    <citation type="submission" date="2023-03" db="EMBL/GenBank/DDBJ databases">
        <title>Paludisphaera mucosa sp. nov. a novel planctomycete from northern fen.</title>
        <authorList>
            <person name="Ivanova A."/>
        </authorList>
    </citation>
    <scope>NUCLEOTIDE SEQUENCE [LARGE SCALE GENOMIC DNA]</scope>
    <source>
        <strain evidence="9 10">Pla2</strain>
    </source>
</reference>
<dbReference type="RefSeq" id="WP_277861996.1">
    <property type="nucleotide sequence ID" value="NZ_JARRAG010000002.1"/>
</dbReference>
<evidence type="ECO:0000256" key="7">
    <source>
        <dbReference type="SAM" id="MobiDB-lite"/>
    </source>
</evidence>
<evidence type="ECO:0000256" key="4">
    <source>
        <dbReference type="ARBA" id="ARBA00022840"/>
    </source>
</evidence>